<sequence>MDSHKENQQIHFVLFPFMAQGHMIPMIDIARLLAQQGIIITILTTPRNAARYQTVITRAIDSGLLIRLIQLKFPSEEAGLPEGCENVDMLPSYGLAMTFFAATALLQPQVEQVFEEMTPKPNCIISDMCLPWTIHIASKFHIPRLSFGGTCCLSFLVIHNLNVSNILENVTSDSEYIVLPEMPDRIVMTKAQLPAGAVTQNVKEYNDHMVAAEMASYGMIVNSFEELEPAYVKAYKKARKDKVWCIGPVSLCNKDDLDKAQRGNKAAIDAHHCSDWLDCRESGSVVYACLGSLCNLVSEQLMELGLGLEASNKPFIWVVRGCSQTEELKTWITESGFEERTKDRSLLIWGWAPQTLILSHPAIGGLLTHCGWNSALEGICAGLPLITWPLFGDQFLNEKLVEQILKIAVRVGIENPMKWGEEEKIGVLVKKENVKVAVEKLMDGEESEARRERARELGEMARRAVEEGGSSHLNITLLIQDIMQQGNNGRETNQEERF</sequence>
<dbReference type="SUPFAM" id="SSF53756">
    <property type="entry name" value="UDP-Glycosyltransferase/glycogen phosphorylase"/>
    <property type="match status" value="1"/>
</dbReference>
<dbReference type="PANTHER" id="PTHR48047:SF229">
    <property type="entry name" value="UDP-GLYCOSYLTRANSFERASE 73C3-RELATED"/>
    <property type="match status" value="1"/>
</dbReference>
<evidence type="ECO:0000256" key="1">
    <source>
        <dbReference type="ARBA" id="ARBA00009995"/>
    </source>
</evidence>
<reference evidence="8" key="2">
    <citation type="submission" date="2019-10" db="EMBL/GenBank/DDBJ databases">
        <title>A de novo genome assembly of a pear dwarfing rootstock.</title>
        <authorList>
            <person name="Wang F."/>
            <person name="Wang J."/>
            <person name="Li S."/>
            <person name="Zhang Y."/>
            <person name="Fang M."/>
            <person name="Ma L."/>
            <person name="Zhao Y."/>
            <person name="Jiang S."/>
        </authorList>
    </citation>
    <scope>NUCLEOTIDE SEQUENCE [LARGE SCALE GENOMIC DNA]</scope>
</reference>
<evidence type="ECO:0000256" key="4">
    <source>
        <dbReference type="RuleBase" id="RU003718"/>
    </source>
</evidence>
<dbReference type="Proteomes" id="UP000327157">
    <property type="component" value="Chromosome 12"/>
</dbReference>
<dbReference type="AlphaFoldDB" id="A0A5N5HSW7"/>
<dbReference type="FunFam" id="3.40.50.2000:FF:000047">
    <property type="entry name" value="Glycosyltransferase"/>
    <property type="match status" value="1"/>
</dbReference>
<dbReference type="InterPro" id="IPR058980">
    <property type="entry name" value="Glyco_transf_N"/>
</dbReference>
<dbReference type="InterPro" id="IPR002213">
    <property type="entry name" value="UDP_glucos_trans"/>
</dbReference>
<dbReference type="Gene3D" id="3.40.50.2000">
    <property type="entry name" value="Glycogen Phosphorylase B"/>
    <property type="match status" value="2"/>
</dbReference>
<keyword evidence="2 4" id="KW-0328">Glycosyltransferase</keyword>
<dbReference type="OrthoDB" id="1146075at2759"/>
<evidence type="ECO:0000313" key="7">
    <source>
        <dbReference type="EMBL" id="KAB2630955.1"/>
    </source>
</evidence>
<evidence type="ECO:0000256" key="3">
    <source>
        <dbReference type="ARBA" id="ARBA00022679"/>
    </source>
</evidence>
<evidence type="ECO:0000256" key="2">
    <source>
        <dbReference type="ARBA" id="ARBA00022676"/>
    </source>
</evidence>
<proteinExistence type="inferred from homology"/>
<evidence type="ECO:0000259" key="6">
    <source>
        <dbReference type="Pfam" id="PF26168"/>
    </source>
</evidence>
<evidence type="ECO:0000256" key="5">
    <source>
        <dbReference type="RuleBase" id="RU362057"/>
    </source>
</evidence>
<name>A0A5N5HSW7_9ROSA</name>
<keyword evidence="8" id="KW-1185">Reference proteome</keyword>
<reference evidence="7 8" key="1">
    <citation type="submission" date="2019-09" db="EMBL/GenBank/DDBJ databases">
        <authorList>
            <person name="Ou C."/>
        </authorList>
    </citation>
    <scope>NUCLEOTIDE SEQUENCE [LARGE SCALE GENOMIC DNA]</scope>
    <source>
        <strain evidence="7">S2</strain>
        <tissue evidence="7">Leaf</tissue>
    </source>
</reference>
<feature type="domain" description="Glycosyltransferase N-terminal" evidence="6">
    <location>
        <begin position="9"/>
        <end position="249"/>
    </location>
</feature>
<dbReference type="Pfam" id="PF26168">
    <property type="entry name" value="Glyco_transf_N"/>
    <property type="match status" value="1"/>
</dbReference>
<dbReference type="CDD" id="cd03784">
    <property type="entry name" value="GT1_Gtf-like"/>
    <property type="match status" value="1"/>
</dbReference>
<comment type="similarity">
    <text evidence="1 4">Belongs to the UDP-glycosyltransferase family.</text>
</comment>
<dbReference type="GO" id="GO:0035251">
    <property type="term" value="F:UDP-glucosyltransferase activity"/>
    <property type="evidence" value="ECO:0007669"/>
    <property type="project" value="TreeGrafter"/>
</dbReference>
<comment type="caution">
    <text evidence="7">The sequence shown here is derived from an EMBL/GenBank/DDBJ whole genome shotgun (WGS) entry which is preliminary data.</text>
</comment>
<keyword evidence="3 4" id="KW-0808">Transferase</keyword>
<organism evidence="7 8">
    <name type="scientific">Pyrus ussuriensis x Pyrus communis</name>
    <dbReference type="NCBI Taxonomy" id="2448454"/>
    <lineage>
        <taxon>Eukaryota</taxon>
        <taxon>Viridiplantae</taxon>
        <taxon>Streptophyta</taxon>
        <taxon>Embryophyta</taxon>
        <taxon>Tracheophyta</taxon>
        <taxon>Spermatophyta</taxon>
        <taxon>Magnoliopsida</taxon>
        <taxon>eudicotyledons</taxon>
        <taxon>Gunneridae</taxon>
        <taxon>Pentapetalae</taxon>
        <taxon>rosids</taxon>
        <taxon>fabids</taxon>
        <taxon>Rosales</taxon>
        <taxon>Rosaceae</taxon>
        <taxon>Amygdaloideae</taxon>
        <taxon>Maleae</taxon>
        <taxon>Pyrus</taxon>
    </lineage>
</organism>
<dbReference type="Pfam" id="PF00201">
    <property type="entry name" value="UDPGT"/>
    <property type="match status" value="1"/>
</dbReference>
<dbReference type="EMBL" id="SMOL01000143">
    <property type="protein sequence ID" value="KAB2630955.1"/>
    <property type="molecule type" value="Genomic_DNA"/>
</dbReference>
<evidence type="ECO:0000313" key="8">
    <source>
        <dbReference type="Proteomes" id="UP000327157"/>
    </source>
</evidence>
<protein>
    <recommendedName>
        <fullName evidence="5">Glycosyltransferase</fullName>
        <ecNumber evidence="5">2.4.1.-</ecNumber>
    </recommendedName>
</protein>
<dbReference type="EC" id="2.4.1.-" evidence="5"/>
<accession>A0A5N5HSW7</accession>
<dbReference type="FunFam" id="3.40.50.2000:FF:000071">
    <property type="entry name" value="Glycosyltransferase"/>
    <property type="match status" value="1"/>
</dbReference>
<reference evidence="7 8" key="3">
    <citation type="submission" date="2019-11" db="EMBL/GenBank/DDBJ databases">
        <title>A de novo genome assembly of a pear dwarfing rootstock.</title>
        <authorList>
            <person name="Wang F."/>
            <person name="Wang J."/>
            <person name="Li S."/>
            <person name="Zhang Y."/>
            <person name="Fang M."/>
            <person name="Ma L."/>
            <person name="Zhao Y."/>
            <person name="Jiang S."/>
        </authorList>
    </citation>
    <scope>NUCLEOTIDE SEQUENCE [LARGE SCALE GENOMIC DNA]</scope>
    <source>
        <strain evidence="7">S2</strain>
        <tissue evidence="7">Leaf</tissue>
    </source>
</reference>
<dbReference type="PANTHER" id="PTHR48047">
    <property type="entry name" value="GLYCOSYLTRANSFERASE"/>
    <property type="match status" value="1"/>
</dbReference>
<dbReference type="InterPro" id="IPR035595">
    <property type="entry name" value="UDP_glycos_trans_CS"/>
</dbReference>
<gene>
    <name evidence="7" type="ORF">D8674_008474</name>
</gene>
<dbReference type="PROSITE" id="PS00375">
    <property type="entry name" value="UDPGT"/>
    <property type="match status" value="1"/>
</dbReference>